<dbReference type="EMBL" id="FRBT01000001">
    <property type="protein sequence ID" value="SHL47975.1"/>
    <property type="molecule type" value="Genomic_DNA"/>
</dbReference>
<proteinExistence type="predicted"/>
<dbReference type="Proteomes" id="UP000184028">
    <property type="component" value="Unassembled WGS sequence"/>
</dbReference>
<organism evidence="1 2">
    <name type="scientific">Flavobacterium chilense</name>
    <dbReference type="NCBI Taxonomy" id="946677"/>
    <lineage>
        <taxon>Bacteria</taxon>
        <taxon>Pseudomonadati</taxon>
        <taxon>Bacteroidota</taxon>
        <taxon>Flavobacteriia</taxon>
        <taxon>Flavobacteriales</taxon>
        <taxon>Flavobacteriaceae</taxon>
        <taxon>Flavobacterium</taxon>
    </lineage>
</organism>
<reference evidence="2" key="1">
    <citation type="submission" date="2016-11" db="EMBL/GenBank/DDBJ databases">
        <authorList>
            <person name="Varghese N."/>
            <person name="Submissions S."/>
        </authorList>
    </citation>
    <scope>NUCLEOTIDE SEQUENCE [LARGE SCALE GENOMIC DNA]</scope>
    <source>
        <strain evidence="2">DSM 24724</strain>
    </source>
</reference>
<dbReference type="AlphaFoldDB" id="A0A1M7AZ25"/>
<evidence type="ECO:0000313" key="1">
    <source>
        <dbReference type="EMBL" id="SHL47975.1"/>
    </source>
</evidence>
<sequence>MLLIIISIFFSLKKTYKQYDDRKKIDSSTMITSGYITDYYEIGLANYYLKYHYSVDGDIYNNEVIPSRLYKKCEDDHWCINKRIFIKYYRKDPSISIPILDSISN</sequence>
<accession>A0A1M7AZ25</accession>
<evidence type="ECO:0000313" key="2">
    <source>
        <dbReference type="Proteomes" id="UP000184028"/>
    </source>
</evidence>
<name>A0A1M7AZ25_9FLAO</name>
<gene>
    <name evidence="1" type="ORF">SAMN05444484_1011620</name>
</gene>
<keyword evidence="2" id="KW-1185">Reference proteome</keyword>
<protein>
    <submittedName>
        <fullName evidence="1">Uncharacterized protein</fullName>
    </submittedName>
</protein>